<evidence type="ECO:0000256" key="8">
    <source>
        <dbReference type="ARBA" id="ARBA00060491"/>
    </source>
</evidence>
<evidence type="ECO:0000313" key="11">
    <source>
        <dbReference type="EMBL" id="GGE19236.1"/>
    </source>
</evidence>
<dbReference type="PANTHER" id="PTHR47870:SF1">
    <property type="entry name" value="CYTOCHROME C-TYPE BIOGENESIS PROTEIN CCMH"/>
    <property type="match status" value="1"/>
</dbReference>
<accession>A0A916ZYH1</accession>
<keyword evidence="6 9" id="KW-0408">Iron</keyword>
<proteinExistence type="inferred from homology"/>
<keyword evidence="9" id="KW-0472">Membrane</keyword>
<evidence type="ECO:0000256" key="3">
    <source>
        <dbReference type="ARBA" id="ARBA00022723"/>
    </source>
</evidence>
<dbReference type="FunFam" id="1.10.8.640:FF:000001">
    <property type="entry name" value="Cytochrome c-type biogenesis protein"/>
    <property type="match status" value="1"/>
</dbReference>
<comment type="caution">
    <text evidence="11">The sequence shown here is derived from an EMBL/GenBank/DDBJ whole genome shotgun (WGS) entry which is preliminary data.</text>
</comment>
<comment type="similarity">
    <text evidence="1 9">Belongs to the CcmH/CycL/Ccl2/NrfF family.</text>
</comment>
<dbReference type="GO" id="GO:0046872">
    <property type="term" value="F:metal ion binding"/>
    <property type="evidence" value="ECO:0007669"/>
    <property type="project" value="UniProtKB-KW"/>
</dbReference>
<evidence type="ECO:0000313" key="12">
    <source>
        <dbReference type="Proteomes" id="UP000635071"/>
    </source>
</evidence>
<keyword evidence="12" id="KW-1185">Reference proteome</keyword>
<evidence type="ECO:0000256" key="4">
    <source>
        <dbReference type="ARBA" id="ARBA00022729"/>
    </source>
</evidence>
<dbReference type="InterPro" id="IPR005616">
    <property type="entry name" value="CcmH/CycL/Ccl2/NrfF_N"/>
</dbReference>
<feature type="transmembrane region" description="Helical" evidence="9">
    <location>
        <begin position="97"/>
        <end position="117"/>
    </location>
</feature>
<keyword evidence="9" id="KW-1133">Transmembrane helix</keyword>
<evidence type="ECO:0000256" key="6">
    <source>
        <dbReference type="ARBA" id="ARBA00023004"/>
    </source>
</evidence>
<dbReference type="GO" id="GO:0005886">
    <property type="term" value="C:plasma membrane"/>
    <property type="evidence" value="ECO:0007669"/>
    <property type="project" value="TreeGrafter"/>
</dbReference>
<name>A0A916ZYH1_9SPHN</name>
<evidence type="ECO:0000256" key="9">
    <source>
        <dbReference type="RuleBase" id="RU364112"/>
    </source>
</evidence>
<dbReference type="Proteomes" id="UP000635071">
    <property type="component" value="Unassembled WGS sequence"/>
</dbReference>
<evidence type="ECO:0000259" key="10">
    <source>
        <dbReference type="Pfam" id="PF03918"/>
    </source>
</evidence>
<evidence type="ECO:0000256" key="7">
    <source>
        <dbReference type="ARBA" id="ARBA00037230"/>
    </source>
</evidence>
<dbReference type="Gene3D" id="1.10.8.640">
    <property type="entry name" value="Cytochrome C biogenesis protein"/>
    <property type="match status" value="1"/>
</dbReference>
<dbReference type="Pfam" id="PF03918">
    <property type="entry name" value="CcmH"/>
    <property type="match status" value="1"/>
</dbReference>
<keyword evidence="3 9" id="KW-0479">Metal-binding</keyword>
<comment type="function">
    <text evidence="7">Required for the biogenesis of c-type cytochromes. Possible subunit of a heme lyase.</text>
</comment>
<reference evidence="11" key="2">
    <citation type="submission" date="2020-09" db="EMBL/GenBank/DDBJ databases">
        <authorList>
            <person name="Sun Q."/>
            <person name="Zhou Y."/>
        </authorList>
    </citation>
    <scope>NUCLEOTIDE SEQUENCE</scope>
    <source>
        <strain evidence="11">CGMCC 1.15519</strain>
    </source>
</reference>
<gene>
    <name evidence="11" type="primary">ccmH</name>
    <name evidence="11" type="ORF">GCM10011529_27190</name>
</gene>
<evidence type="ECO:0000256" key="2">
    <source>
        <dbReference type="ARBA" id="ARBA00022617"/>
    </source>
</evidence>
<sequence>MLLWVLISAPVLAVLPGEMLKDPVLEARARVISQELRCVVCQNQSIDESDAPLAGDLRIVVREQLTLGRSDAEIMDYVVARYGNFVRLRPPVEPATWVLWLGPFVLLGGGGLALLSWQRRRSVPAEVAPLSEAELAEMAALSPEPPLER</sequence>
<dbReference type="GO" id="GO:0017004">
    <property type="term" value="P:cytochrome complex assembly"/>
    <property type="evidence" value="ECO:0007669"/>
    <property type="project" value="UniProtKB-KW"/>
</dbReference>
<evidence type="ECO:0000256" key="5">
    <source>
        <dbReference type="ARBA" id="ARBA00022748"/>
    </source>
</evidence>
<dbReference type="AlphaFoldDB" id="A0A916ZYH1"/>
<organism evidence="11 12">
    <name type="scientific">Sandarakinorhabdus glacialis</name>
    <dbReference type="NCBI Taxonomy" id="1614636"/>
    <lineage>
        <taxon>Bacteria</taxon>
        <taxon>Pseudomonadati</taxon>
        <taxon>Pseudomonadota</taxon>
        <taxon>Alphaproteobacteria</taxon>
        <taxon>Sphingomonadales</taxon>
        <taxon>Sphingosinicellaceae</taxon>
        <taxon>Sandarakinorhabdus</taxon>
    </lineage>
</organism>
<evidence type="ECO:0000256" key="1">
    <source>
        <dbReference type="ARBA" id="ARBA00010342"/>
    </source>
</evidence>
<dbReference type="PANTHER" id="PTHR47870">
    <property type="entry name" value="CYTOCHROME C-TYPE BIOGENESIS PROTEIN CCMH"/>
    <property type="match status" value="1"/>
</dbReference>
<reference evidence="11" key="1">
    <citation type="journal article" date="2014" name="Int. J. Syst. Evol. Microbiol.">
        <title>Complete genome sequence of Corynebacterium casei LMG S-19264T (=DSM 44701T), isolated from a smear-ripened cheese.</title>
        <authorList>
            <consortium name="US DOE Joint Genome Institute (JGI-PGF)"/>
            <person name="Walter F."/>
            <person name="Albersmeier A."/>
            <person name="Kalinowski J."/>
            <person name="Ruckert C."/>
        </authorList>
    </citation>
    <scope>NUCLEOTIDE SEQUENCE</scope>
    <source>
        <strain evidence="11">CGMCC 1.15519</strain>
    </source>
</reference>
<dbReference type="CDD" id="cd16378">
    <property type="entry name" value="CcmH_N"/>
    <property type="match status" value="1"/>
</dbReference>
<keyword evidence="9" id="KW-0812">Transmembrane</keyword>
<keyword evidence="5" id="KW-0201">Cytochrome c-type biogenesis</keyword>
<keyword evidence="2 9" id="KW-0349">Heme</keyword>
<keyword evidence="4 9" id="KW-0732">Signal</keyword>
<comment type="subcellular location">
    <subcellularLocation>
        <location evidence="8">Membrane</location>
        <topology evidence="8">Single-pass membrane protein</topology>
        <orientation evidence="8">Periplasmic side</orientation>
    </subcellularLocation>
</comment>
<protein>
    <recommendedName>
        <fullName evidence="9">Cytochrome c-type biogenesis protein</fullName>
    </recommendedName>
</protein>
<dbReference type="InterPro" id="IPR038297">
    <property type="entry name" value="CcmH/CycL/NrfF/Ccl2_sf"/>
</dbReference>
<feature type="domain" description="CcmH/CycL/Ccl2/NrfF N-terminal" evidence="10">
    <location>
        <begin position="2"/>
        <end position="141"/>
    </location>
</feature>
<dbReference type="EMBL" id="BMJM01000011">
    <property type="protein sequence ID" value="GGE19236.1"/>
    <property type="molecule type" value="Genomic_DNA"/>
</dbReference>
<dbReference type="InterPro" id="IPR051263">
    <property type="entry name" value="C-type_cytochrome_biogenesis"/>
</dbReference>